<evidence type="ECO:0000256" key="3">
    <source>
        <dbReference type="ARBA" id="ARBA00023237"/>
    </source>
</evidence>
<dbReference type="GO" id="GO:0009279">
    <property type="term" value="C:cell outer membrane"/>
    <property type="evidence" value="ECO:0007669"/>
    <property type="project" value="UniProtKB-SubCell"/>
</dbReference>
<keyword evidence="2 4" id="KW-0472">Membrane</keyword>
<dbReference type="InterPro" id="IPR006665">
    <property type="entry name" value="OmpA-like"/>
</dbReference>
<comment type="subcellular location">
    <subcellularLocation>
        <location evidence="1">Cell outer membrane</location>
    </subcellularLocation>
</comment>
<dbReference type="InterPro" id="IPR050330">
    <property type="entry name" value="Bact_OuterMem_StrucFunc"/>
</dbReference>
<evidence type="ECO:0000256" key="2">
    <source>
        <dbReference type="ARBA" id="ARBA00023136"/>
    </source>
</evidence>
<evidence type="ECO:0000259" key="6">
    <source>
        <dbReference type="PROSITE" id="PS51123"/>
    </source>
</evidence>
<evidence type="ECO:0000256" key="5">
    <source>
        <dbReference type="SAM" id="SignalP"/>
    </source>
</evidence>
<organism evidence="7 8">
    <name type="scientific">Porphyromonas cangingivalis</name>
    <dbReference type="NCBI Taxonomy" id="36874"/>
    <lineage>
        <taxon>Bacteria</taxon>
        <taxon>Pseudomonadati</taxon>
        <taxon>Bacteroidota</taxon>
        <taxon>Bacteroidia</taxon>
        <taxon>Bacteroidales</taxon>
        <taxon>Porphyromonadaceae</taxon>
        <taxon>Porphyromonas</taxon>
    </lineage>
</organism>
<evidence type="ECO:0000313" key="7">
    <source>
        <dbReference type="EMBL" id="SJZ66796.1"/>
    </source>
</evidence>
<name>A0A1T4MIY3_PORCN</name>
<dbReference type="InterPro" id="IPR006664">
    <property type="entry name" value="OMP_bac"/>
</dbReference>
<keyword evidence="3" id="KW-0998">Cell outer membrane</keyword>
<sequence>MNIRHIIYSFSVMAFSLCATTVVAQEDQPAKKAWEIGIGGSLINWNRVSITGAEISPKLYHFNMDVKHVLPGANLYIARELNPWLYLDVQGTMGILRNSGESKYNFLWLAGPGLQLRLGSLFNSKYVEPYLRAGINYMYKDFSSITKGRFTNDQTGTAHWESNDVWGSGRVTEEKKGYFPLSLGLGFNTWLNNRVGIGLQGDYIMSFRKDEPRFAQATMRVMFRIGGEDKRPRPQISYVEVEKPVDRIVEKEVRVVDVVTKYAILDQITFDFNKTTFAPENNFILDKVAEMMKEDTSLRLLITGYTDAVGNKRYNNELSVARAKRVYDELIARGVNPAMLKYRGVGKSISVAEPREDNAVRRGDRKVSIEKITDDTFWNRL</sequence>
<dbReference type="EMBL" id="FUWL01000013">
    <property type="protein sequence ID" value="SJZ66796.1"/>
    <property type="molecule type" value="Genomic_DNA"/>
</dbReference>
<protein>
    <submittedName>
        <fullName evidence="7">OmpA family protein</fullName>
    </submittedName>
</protein>
<evidence type="ECO:0000313" key="8">
    <source>
        <dbReference type="Proteomes" id="UP000189956"/>
    </source>
</evidence>
<feature type="domain" description="OmpA-like" evidence="6">
    <location>
        <begin position="259"/>
        <end position="375"/>
    </location>
</feature>
<dbReference type="Gene3D" id="2.40.160.20">
    <property type="match status" value="1"/>
</dbReference>
<keyword evidence="5" id="KW-0732">Signal</keyword>
<gene>
    <name evidence="7" type="ORF">SAMN02745205_01543</name>
</gene>
<dbReference type="InterPro" id="IPR036737">
    <property type="entry name" value="OmpA-like_sf"/>
</dbReference>
<dbReference type="Pfam" id="PF00691">
    <property type="entry name" value="OmpA"/>
    <property type="match status" value="1"/>
</dbReference>
<feature type="chain" id="PRO_5010558134" evidence="5">
    <location>
        <begin position="25"/>
        <end position="381"/>
    </location>
</feature>
<accession>A0A1T4MIY3</accession>
<evidence type="ECO:0000256" key="4">
    <source>
        <dbReference type="PROSITE-ProRule" id="PRU00473"/>
    </source>
</evidence>
<dbReference type="PROSITE" id="PS51123">
    <property type="entry name" value="OMPA_2"/>
    <property type="match status" value="1"/>
</dbReference>
<dbReference type="PANTHER" id="PTHR30329">
    <property type="entry name" value="STATOR ELEMENT OF FLAGELLAR MOTOR COMPLEX"/>
    <property type="match status" value="1"/>
</dbReference>
<reference evidence="7 8" key="1">
    <citation type="submission" date="2017-02" db="EMBL/GenBank/DDBJ databases">
        <authorList>
            <person name="Peterson S.W."/>
        </authorList>
    </citation>
    <scope>NUCLEOTIDE SEQUENCE [LARGE SCALE GENOMIC DNA]</scope>
    <source>
        <strain evidence="7 8">ATCC 700135</strain>
    </source>
</reference>
<proteinExistence type="predicted"/>
<dbReference type="SUPFAM" id="SSF103088">
    <property type="entry name" value="OmpA-like"/>
    <property type="match status" value="1"/>
</dbReference>
<dbReference type="RefSeq" id="WP_025838814.1">
    <property type="nucleotide sequence ID" value="NZ_FUWL01000013.1"/>
</dbReference>
<dbReference type="Gene3D" id="3.30.1330.60">
    <property type="entry name" value="OmpA-like domain"/>
    <property type="match status" value="1"/>
</dbReference>
<dbReference type="AlphaFoldDB" id="A0A1T4MIY3"/>
<dbReference type="PRINTS" id="PR01021">
    <property type="entry name" value="OMPADOMAIN"/>
</dbReference>
<evidence type="ECO:0000256" key="1">
    <source>
        <dbReference type="ARBA" id="ARBA00004442"/>
    </source>
</evidence>
<dbReference type="PANTHER" id="PTHR30329:SF21">
    <property type="entry name" value="LIPOPROTEIN YIAD-RELATED"/>
    <property type="match status" value="1"/>
</dbReference>
<dbReference type="CDD" id="cd07185">
    <property type="entry name" value="OmpA_C-like"/>
    <property type="match status" value="1"/>
</dbReference>
<dbReference type="Proteomes" id="UP000189956">
    <property type="component" value="Unassembled WGS sequence"/>
</dbReference>
<feature type="signal peptide" evidence="5">
    <location>
        <begin position="1"/>
        <end position="24"/>
    </location>
</feature>